<evidence type="ECO:0000313" key="2">
    <source>
        <dbReference type="EMBL" id="SVP91958.1"/>
    </source>
</evidence>
<dbReference type="Gene3D" id="6.10.250.1370">
    <property type="match status" value="1"/>
</dbReference>
<dbReference type="GO" id="GO:0007059">
    <property type="term" value="P:chromosome segregation"/>
    <property type="evidence" value="ECO:0007669"/>
    <property type="project" value="InterPro"/>
</dbReference>
<sequence length="168" mass="19100">MEIKDDSSKSGSGILEQLEHQVKLKINTIKGLLDLRSNKPNEKYKEIFAEVLRTFSEVNDLVDTLTAKIENEKLFVKYIGYILNSNELQMENLKKMSDVLNDTQINSESCKPKDDESSGSPNHKNSLGNSSKKDSNKNPVINSIKTIKPPIFKNKYGKESRYSISKRM</sequence>
<accession>A0A3B0MQ24</accession>
<proteinExistence type="predicted"/>
<dbReference type="AlphaFoldDB" id="A0A3B0MQ24"/>
<gene>
    <name evidence="2" type="ORF">TAT_000201900</name>
    <name evidence="3" type="ORF">TAV_000202200</name>
</gene>
<name>A0A3B0MQ24_THEAN</name>
<feature type="region of interest" description="Disordered" evidence="1">
    <location>
        <begin position="105"/>
        <end position="146"/>
    </location>
</feature>
<protein>
    <submittedName>
        <fullName evidence="3">Uncharacterized protein</fullName>
    </submittedName>
</protein>
<dbReference type="EMBL" id="UIVS01000002">
    <property type="protein sequence ID" value="SVP92233.1"/>
    <property type="molecule type" value="Genomic_DNA"/>
</dbReference>
<dbReference type="EMBL" id="UIVT01000002">
    <property type="protein sequence ID" value="SVP91958.1"/>
    <property type="molecule type" value="Genomic_DNA"/>
</dbReference>
<evidence type="ECO:0000256" key="1">
    <source>
        <dbReference type="SAM" id="MobiDB-lite"/>
    </source>
</evidence>
<dbReference type="GO" id="GO:0051301">
    <property type="term" value="P:cell division"/>
    <property type="evidence" value="ECO:0007669"/>
    <property type="project" value="InterPro"/>
</dbReference>
<organism evidence="3">
    <name type="scientific">Theileria annulata</name>
    <dbReference type="NCBI Taxonomy" id="5874"/>
    <lineage>
        <taxon>Eukaryota</taxon>
        <taxon>Sar</taxon>
        <taxon>Alveolata</taxon>
        <taxon>Apicomplexa</taxon>
        <taxon>Aconoidasida</taxon>
        <taxon>Piroplasmida</taxon>
        <taxon>Theileriidae</taxon>
        <taxon>Theileria</taxon>
    </lineage>
</organism>
<dbReference type="GO" id="GO:0008017">
    <property type="term" value="F:microtubule binding"/>
    <property type="evidence" value="ECO:0007669"/>
    <property type="project" value="InterPro"/>
</dbReference>
<dbReference type="Pfam" id="PF07160">
    <property type="entry name" value="SKA1"/>
    <property type="match status" value="1"/>
</dbReference>
<reference evidence="3" key="1">
    <citation type="submission" date="2018-07" db="EMBL/GenBank/DDBJ databases">
        <authorList>
            <person name="Quirk P.G."/>
            <person name="Krulwich T.A."/>
        </authorList>
    </citation>
    <scope>NUCLEOTIDE SEQUENCE</scope>
    <source>
        <strain evidence="3">Anand</strain>
    </source>
</reference>
<dbReference type="InterPro" id="IPR009829">
    <property type="entry name" value="SKA1"/>
</dbReference>
<dbReference type="VEuPathDB" id="PiroplasmaDB:TA11605"/>
<evidence type="ECO:0000313" key="3">
    <source>
        <dbReference type="EMBL" id="SVP92233.1"/>
    </source>
</evidence>
<feature type="compositionally biased region" description="Polar residues" evidence="1">
    <location>
        <begin position="118"/>
        <end position="130"/>
    </location>
</feature>